<accession>A0A6A6W3G5</accession>
<reference evidence="5" key="1">
    <citation type="journal article" date="2020" name="Stud. Mycol.">
        <title>101 Dothideomycetes genomes: a test case for predicting lifestyles and emergence of pathogens.</title>
        <authorList>
            <person name="Haridas S."/>
            <person name="Albert R."/>
            <person name="Binder M."/>
            <person name="Bloem J."/>
            <person name="Labutti K."/>
            <person name="Salamov A."/>
            <person name="Andreopoulos B."/>
            <person name="Baker S."/>
            <person name="Barry K."/>
            <person name="Bills G."/>
            <person name="Bluhm B."/>
            <person name="Cannon C."/>
            <person name="Castanera R."/>
            <person name="Culley D."/>
            <person name="Daum C."/>
            <person name="Ezra D."/>
            <person name="Gonzalez J."/>
            <person name="Henrissat B."/>
            <person name="Kuo A."/>
            <person name="Liang C."/>
            <person name="Lipzen A."/>
            <person name="Lutzoni F."/>
            <person name="Magnuson J."/>
            <person name="Mondo S."/>
            <person name="Nolan M."/>
            <person name="Ohm R."/>
            <person name="Pangilinan J."/>
            <person name="Park H.-J."/>
            <person name="Ramirez L."/>
            <person name="Alfaro M."/>
            <person name="Sun H."/>
            <person name="Tritt A."/>
            <person name="Yoshinaga Y."/>
            <person name="Zwiers L.-H."/>
            <person name="Turgeon B."/>
            <person name="Goodwin S."/>
            <person name="Spatafora J."/>
            <person name="Crous P."/>
            <person name="Grigoriev I."/>
        </authorList>
    </citation>
    <scope>NUCLEOTIDE SEQUENCE</scope>
    <source>
        <strain evidence="5">CBS 121739</strain>
    </source>
</reference>
<dbReference type="Gene3D" id="2.30.180.10">
    <property type="entry name" value="FAS1 domain"/>
    <property type="match status" value="1"/>
</dbReference>
<evidence type="ECO:0000256" key="2">
    <source>
        <dbReference type="SAM" id="MobiDB-lite"/>
    </source>
</evidence>
<gene>
    <name evidence="5" type="ORF">EJ05DRAFT_502173</name>
</gene>
<evidence type="ECO:0000313" key="6">
    <source>
        <dbReference type="Proteomes" id="UP000799437"/>
    </source>
</evidence>
<dbReference type="AlphaFoldDB" id="A0A6A6W3G5"/>
<keyword evidence="1 3" id="KW-0732">Signal</keyword>
<dbReference type="GeneID" id="54488269"/>
<dbReference type="SUPFAM" id="SSF82153">
    <property type="entry name" value="FAS1 domain"/>
    <property type="match status" value="1"/>
</dbReference>
<dbReference type="OrthoDB" id="5551751at2759"/>
<evidence type="ECO:0000256" key="3">
    <source>
        <dbReference type="SAM" id="SignalP"/>
    </source>
</evidence>
<dbReference type="InterPro" id="IPR040200">
    <property type="entry name" value="Mug57-like"/>
</dbReference>
<feature type="region of interest" description="Disordered" evidence="2">
    <location>
        <begin position="109"/>
        <end position="133"/>
    </location>
</feature>
<dbReference type="EMBL" id="ML996575">
    <property type="protein sequence ID" value="KAF2756679.1"/>
    <property type="molecule type" value="Genomic_DNA"/>
</dbReference>
<name>A0A6A6W3G5_9PEZI</name>
<protein>
    <recommendedName>
        <fullName evidence="4">FAS1 domain-containing protein</fullName>
    </recommendedName>
</protein>
<dbReference type="RefSeq" id="XP_033599130.1">
    <property type="nucleotide sequence ID" value="XM_033747215.1"/>
</dbReference>
<feature type="chain" id="PRO_5025672214" description="FAS1 domain-containing protein" evidence="3">
    <location>
        <begin position="22"/>
        <end position="210"/>
    </location>
</feature>
<evidence type="ECO:0000313" key="5">
    <source>
        <dbReference type="EMBL" id="KAF2756679.1"/>
    </source>
</evidence>
<evidence type="ECO:0000256" key="1">
    <source>
        <dbReference type="ARBA" id="ARBA00022729"/>
    </source>
</evidence>
<dbReference type="PANTHER" id="PTHR28156:SF1">
    <property type="entry name" value="FAS1 DOMAIN-CONTAINING PROTEIN YDR262W"/>
    <property type="match status" value="1"/>
</dbReference>
<keyword evidence="6" id="KW-1185">Reference proteome</keyword>
<dbReference type="PANTHER" id="PTHR28156">
    <property type="entry name" value="FAS1 DOMAIN-CONTAINING PROTEIN YDR262W"/>
    <property type="match status" value="1"/>
</dbReference>
<evidence type="ECO:0000259" key="4">
    <source>
        <dbReference type="PROSITE" id="PS50213"/>
    </source>
</evidence>
<dbReference type="InterPro" id="IPR000782">
    <property type="entry name" value="FAS1_domain"/>
</dbReference>
<sequence>MKHIQQLLPLTLLCFTLTATARYPPPSARHKTLENPAIKPNQQFLHPPQAAMPPSDIAAGVYISDVIGKTQDIAIFSSLTRDIDSVSGRLEDSSQNATVLAPSNSVMRSLPRKPWENPGDYGTYGSDAYSGQSGEDRAQANLRKFVEAHVVPVSPWTEGEKVKTLAGNEIWWEVRDGKKIINPGSVEVSSIADKVGNGEVWILNGVVNYQ</sequence>
<dbReference type="InterPro" id="IPR036378">
    <property type="entry name" value="FAS1_dom_sf"/>
</dbReference>
<dbReference type="PROSITE" id="PS50213">
    <property type="entry name" value="FAS1"/>
    <property type="match status" value="1"/>
</dbReference>
<proteinExistence type="predicted"/>
<feature type="signal peptide" evidence="3">
    <location>
        <begin position="1"/>
        <end position="21"/>
    </location>
</feature>
<feature type="domain" description="FAS1" evidence="4">
    <location>
        <begin position="60"/>
        <end position="207"/>
    </location>
</feature>
<organism evidence="5 6">
    <name type="scientific">Pseudovirgaria hyperparasitica</name>
    <dbReference type="NCBI Taxonomy" id="470096"/>
    <lineage>
        <taxon>Eukaryota</taxon>
        <taxon>Fungi</taxon>
        <taxon>Dikarya</taxon>
        <taxon>Ascomycota</taxon>
        <taxon>Pezizomycotina</taxon>
        <taxon>Dothideomycetes</taxon>
        <taxon>Dothideomycetes incertae sedis</taxon>
        <taxon>Acrospermales</taxon>
        <taxon>Acrospermaceae</taxon>
        <taxon>Pseudovirgaria</taxon>
    </lineage>
</organism>
<dbReference type="Proteomes" id="UP000799437">
    <property type="component" value="Unassembled WGS sequence"/>
</dbReference>